<dbReference type="PANTHER" id="PTHR28158:SF1">
    <property type="entry name" value="SMALL RIBOSOMAL SUBUNIT PROTEIN MS45"/>
    <property type="match status" value="1"/>
</dbReference>
<evidence type="ECO:0000313" key="2">
    <source>
        <dbReference type="EMBL" id="ORZ01692.1"/>
    </source>
</evidence>
<dbReference type="GO" id="GO:0005763">
    <property type="term" value="C:mitochondrial small ribosomal subunit"/>
    <property type="evidence" value="ECO:0007669"/>
    <property type="project" value="TreeGrafter"/>
</dbReference>
<dbReference type="AlphaFoldDB" id="A0A1X2HQY0"/>
<keyword evidence="3" id="KW-1185">Reference proteome</keyword>
<feature type="compositionally biased region" description="Low complexity" evidence="1">
    <location>
        <begin position="58"/>
        <end position="67"/>
    </location>
</feature>
<dbReference type="Pfam" id="PF12298">
    <property type="entry name" value="Bot1p"/>
    <property type="match status" value="1"/>
</dbReference>
<dbReference type="GO" id="GO:0032543">
    <property type="term" value="P:mitochondrial translation"/>
    <property type="evidence" value="ECO:0007669"/>
    <property type="project" value="TreeGrafter"/>
</dbReference>
<proteinExistence type="predicted"/>
<evidence type="ECO:0000313" key="3">
    <source>
        <dbReference type="Proteomes" id="UP000242180"/>
    </source>
</evidence>
<accession>A0A1X2HQY0</accession>
<sequence>MLASLQTAARNAALVRPTLYTSSRCIATSLRLCNDQPTQDETAKKQDTESALDEQSNAEAEATTTTTPEEEPAAPIKESRRRRRFHEWANGAGKKYARAADGTTNYLNGETPFPNNPLFRPRPPISDAQRQKLYDTYLSDPESWTIRKLATKFNISIRMERLMGADQSVTPLNEPLVDVFPPVRKPFFKSLEEDADFGHKDAAKVLKRMPFGELREHTIRKEEADFHKKTVVKGEKKGNLLIVDTSARK</sequence>
<dbReference type="InParanoid" id="A0A1X2HQY0"/>
<dbReference type="OrthoDB" id="10052321at2759"/>
<name>A0A1X2HQY0_SYNRA</name>
<dbReference type="OMA" id="FHEWANG"/>
<comment type="caution">
    <text evidence="2">The sequence shown here is derived from an EMBL/GenBank/DDBJ whole genome shotgun (WGS) entry which is preliminary data.</text>
</comment>
<dbReference type="Proteomes" id="UP000242180">
    <property type="component" value="Unassembled WGS sequence"/>
</dbReference>
<dbReference type="EMBL" id="MCGN01000002">
    <property type="protein sequence ID" value="ORZ01692.1"/>
    <property type="molecule type" value="Genomic_DNA"/>
</dbReference>
<dbReference type="PANTHER" id="PTHR28158">
    <property type="entry name" value="37S RIBOSOMAL PROTEIN S35, MITOCHONDRIAL"/>
    <property type="match status" value="1"/>
</dbReference>
<reference evidence="2 3" key="1">
    <citation type="submission" date="2016-07" db="EMBL/GenBank/DDBJ databases">
        <title>Pervasive Adenine N6-methylation of Active Genes in Fungi.</title>
        <authorList>
            <consortium name="DOE Joint Genome Institute"/>
            <person name="Mondo S.J."/>
            <person name="Dannebaum R.O."/>
            <person name="Kuo R.C."/>
            <person name="Labutti K."/>
            <person name="Haridas S."/>
            <person name="Kuo A."/>
            <person name="Salamov A."/>
            <person name="Ahrendt S.R."/>
            <person name="Lipzen A."/>
            <person name="Sullivan W."/>
            <person name="Andreopoulos W.B."/>
            <person name="Clum A."/>
            <person name="Lindquist E."/>
            <person name="Daum C."/>
            <person name="Ramamoorthy G.K."/>
            <person name="Gryganskyi A."/>
            <person name="Culley D."/>
            <person name="Magnuson J.K."/>
            <person name="James T.Y."/>
            <person name="O'Malley M.A."/>
            <person name="Stajich J.E."/>
            <person name="Spatafora J.W."/>
            <person name="Visel A."/>
            <person name="Grigoriev I.V."/>
        </authorList>
    </citation>
    <scope>NUCLEOTIDE SEQUENCE [LARGE SCALE GENOMIC DNA]</scope>
    <source>
        <strain evidence="2 3">NRRL 2496</strain>
    </source>
</reference>
<evidence type="ECO:0000256" key="1">
    <source>
        <dbReference type="SAM" id="MobiDB-lite"/>
    </source>
</evidence>
<organism evidence="2 3">
    <name type="scientific">Syncephalastrum racemosum</name>
    <name type="common">Filamentous fungus</name>
    <dbReference type="NCBI Taxonomy" id="13706"/>
    <lineage>
        <taxon>Eukaryota</taxon>
        <taxon>Fungi</taxon>
        <taxon>Fungi incertae sedis</taxon>
        <taxon>Mucoromycota</taxon>
        <taxon>Mucoromycotina</taxon>
        <taxon>Mucoromycetes</taxon>
        <taxon>Mucorales</taxon>
        <taxon>Syncephalastraceae</taxon>
        <taxon>Syncephalastrum</taxon>
    </lineage>
</organism>
<evidence type="ECO:0008006" key="4">
    <source>
        <dbReference type="Google" id="ProtNLM"/>
    </source>
</evidence>
<dbReference type="GO" id="GO:0003735">
    <property type="term" value="F:structural constituent of ribosome"/>
    <property type="evidence" value="ECO:0007669"/>
    <property type="project" value="TreeGrafter"/>
</dbReference>
<protein>
    <recommendedName>
        <fullName evidence="4">Eukaryotic mitochondrial regulator protein-domain-containing protein</fullName>
    </recommendedName>
</protein>
<dbReference type="InterPro" id="IPR021036">
    <property type="entry name" value="Ribosomal_mS45"/>
</dbReference>
<dbReference type="STRING" id="13706.A0A1X2HQY0"/>
<gene>
    <name evidence="2" type="ORF">BCR43DRAFT_433717</name>
</gene>
<feature type="region of interest" description="Disordered" evidence="1">
    <location>
        <begin position="36"/>
        <end position="122"/>
    </location>
</feature>